<organism evidence="10">
    <name type="scientific">Hildenbrandia rivularis</name>
    <dbReference type="NCBI Taxonomy" id="135206"/>
    <lineage>
        <taxon>Eukaryota</taxon>
        <taxon>Rhodophyta</taxon>
        <taxon>Florideophyceae</taxon>
        <taxon>Hildenbrandiophycidae</taxon>
        <taxon>Hildenbrandiales</taxon>
        <taxon>Hildenbrandiaceae</taxon>
        <taxon>Hildenbrandia</taxon>
    </lineage>
</organism>
<dbReference type="GO" id="GO:0009317">
    <property type="term" value="C:acetyl-CoA carboxylase complex"/>
    <property type="evidence" value="ECO:0007669"/>
    <property type="project" value="InterPro"/>
</dbReference>
<dbReference type="AlphaFoldDB" id="A0A1C9CF83"/>
<evidence type="ECO:0000256" key="6">
    <source>
        <dbReference type="ARBA" id="ARBA00023160"/>
    </source>
</evidence>
<keyword evidence="6 8" id="KW-0275">Fatty acid biosynthesis</keyword>
<dbReference type="SUPFAM" id="SSF51230">
    <property type="entry name" value="Single hybrid motif"/>
    <property type="match status" value="1"/>
</dbReference>
<evidence type="ECO:0000259" key="9">
    <source>
        <dbReference type="PROSITE" id="PS50968"/>
    </source>
</evidence>
<dbReference type="PROSITE" id="PS00188">
    <property type="entry name" value="BIOTIN"/>
    <property type="match status" value="1"/>
</dbReference>
<comment type="function">
    <text evidence="8">This protein is a component of the acetyl coenzyme A carboxylase complex; first, biotin carboxylase catalyzes the carboxylation of the carrier protein and then the transcarboxylase transfers the carboxyl group to form malonyl-CoA.</text>
</comment>
<dbReference type="PANTHER" id="PTHR45266">
    <property type="entry name" value="OXALOACETATE DECARBOXYLASE ALPHA CHAIN"/>
    <property type="match status" value="1"/>
</dbReference>
<reference evidence="10" key="1">
    <citation type="journal article" date="2016" name="BMC Biol.">
        <title>Parallel evolution of highly conserved plastid genome architecture in red seaweeds and seed plants.</title>
        <authorList>
            <person name="Lee J."/>
            <person name="Cho C.H."/>
            <person name="Park S.I."/>
            <person name="Choi J.W."/>
            <person name="Song H.S."/>
            <person name="West J.A."/>
            <person name="Bhattacharya D."/>
            <person name="Yoon H.S."/>
        </authorList>
    </citation>
    <scope>NUCLEOTIDE SEQUENCE</scope>
</reference>
<dbReference type="PANTHER" id="PTHR45266:SF3">
    <property type="entry name" value="OXALOACETATE DECARBOXYLASE ALPHA CHAIN"/>
    <property type="match status" value="1"/>
</dbReference>
<dbReference type="InterPro" id="IPR050709">
    <property type="entry name" value="Biotin_Carboxyl_Carrier/Decarb"/>
</dbReference>
<keyword evidence="4 8" id="KW-0276">Fatty acid metabolism</keyword>
<accession>A0A1C9CF83</accession>
<feature type="domain" description="Lipoyl-binding" evidence="9">
    <location>
        <begin position="79"/>
        <end position="155"/>
    </location>
</feature>
<gene>
    <name evidence="10" type="primary">accB</name>
    <name evidence="10" type="ORF">Hrvl_008</name>
</gene>
<proteinExistence type="predicted"/>
<evidence type="ECO:0000256" key="3">
    <source>
        <dbReference type="ARBA" id="ARBA00022516"/>
    </source>
</evidence>
<evidence type="ECO:0000256" key="7">
    <source>
        <dbReference type="ARBA" id="ARBA00023267"/>
    </source>
</evidence>
<dbReference type="UniPathway" id="UPA00094"/>
<dbReference type="InterPro" id="IPR001882">
    <property type="entry name" value="Biotin_BS"/>
</dbReference>
<comment type="pathway">
    <text evidence="1 8">Lipid metabolism; fatty acid biosynthesis.</text>
</comment>
<evidence type="ECO:0000256" key="4">
    <source>
        <dbReference type="ARBA" id="ARBA00022832"/>
    </source>
</evidence>
<name>A0A1C9CF83_9FLOR</name>
<dbReference type="PROSITE" id="PS50968">
    <property type="entry name" value="BIOTINYL_LIPOYL"/>
    <property type="match status" value="1"/>
</dbReference>
<dbReference type="EMBL" id="KX284723">
    <property type="protein sequence ID" value="AOM67068.1"/>
    <property type="molecule type" value="Genomic_DNA"/>
</dbReference>
<evidence type="ECO:0000256" key="2">
    <source>
        <dbReference type="ARBA" id="ARBA00017562"/>
    </source>
</evidence>
<geneLocation type="plastid" evidence="10"/>
<dbReference type="CDD" id="cd06850">
    <property type="entry name" value="biotinyl_domain"/>
    <property type="match status" value="1"/>
</dbReference>
<keyword evidence="8 10" id="KW-0934">Plastid</keyword>
<dbReference type="InterPro" id="IPR000089">
    <property type="entry name" value="Biotin_lipoyl"/>
</dbReference>
<sequence length="166" mass="19074">MKWNLQHLKVFLNKVKKYQIQQVKILDNKFELFVNTLHSQAIDTSISSRNSNKHITNITTTNKSYNSLNNHQKSKNRKYLTISAPMIGTFYRASSPEISPFVNIFDHITYNQTVCIIEAMKLMNEIEAEVNGRIIDILVKDGEFVDCGQPLMIVEPTDDIKAKLKA</sequence>
<comment type="subcellular location">
    <subcellularLocation>
        <location evidence="8">Plastid</location>
        <location evidence="8">Chloroplast</location>
    </subcellularLocation>
</comment>
<protein>
    <recommendedName>
        <fullName evidence="2 8">Biotin carboxyl carrier protein of acetyl-CoA carboxylase</fullName>
    </recommendedName>
</protein>
<dbReference type="GO" id="GO:0003989">
    <property type="term" value="F:acetyl-CoA carboxylase activity"/>
    <property type="evidence" value="ECO:0007669"/>
    <property type="project" value="InterPro"/>
</dbReference>
<dbReference type="NCBIfam" id="TIGR00531">
    <property type="entry name" value="BCCP"/>
    <property type="match status" value="1"/>
</dbReference>
<evidence type="ECO:0000256" key="8">
    <source>
        <dbReference type="RuleBase" id="RU364072"/>
    </source>
</evidence>
<keyword evidence="7 8" id="KW-0092">Biotin</keyword>
<dbReference type="Gene3D" id="2.40.50.100">
    <property type="match status" value="1"/>
</dbReference>
<evidence type="ECO:0000313" key="10">
    <source>
        <dbReference type="EMBL" id="AOM67068.1"/>
    </source>
</evidence>
<dbReference type="RefSeq" id="YP_009297524.1">
    <property type="nucleotide sequence ID" value="NC_031177.1"/>
</dbReference>
<evidence type="ECO:0000256" key="5">
    <source>
        <dbReference type="ARBA" id="ARBA00023098"/>
    </source>
</evidence>
<keyword evidence="5 8" id="KW-0443">Lipid metabolism</keyword>
<dbReference type="PRINTS" id="PR01071">
    <property type="entry name" value="ACOABIOTINCC"/>
</dbReference>
<dbReference type="Pfam" id="PF00364">
    <property type="entry name" value="Biotin_lipoyl"/>
    <property type="match status" value="1"/>
</dbReference>
<dbReference type="GeneID" id="29074080"/>
<dbReference type="GO" id="GO:0006633">
    <property type="term" value="P:fatty acid biosynthetic process"/>
    <property type="evidence" value="ECO:0007669"/>
    <property type="project" value="UniProtKB-UniPathway"/>
</dbReference>
<dbReference type="InterPro" id="IPR011053">
    <property type="entry name" value="Single_hybrid_motif"/>
</dbReference>
<dbReference type="InterPro" id="IPR001249">
    <property type="entry name" value="AcCoA_biotinCC"/>
</dbReference>
<evidence type="ECO:0000256" key="1">
    <source>
        <dbReference type="ARBA" id="ARBA00005194"/>
    </source>
</evidence>
<keyword evidence="3 8" id="KW-0444">Lipid biosynthesis</keyword>
<dbReference type="GO" id="GO:0009507">
    <property type="term" value="C:chloroplast"/>
    <property type="evidence" value="ECO:0007669"/>
    <property type="project" value="UniProtKB-SubCell"/>
</dbReference>
<keyword evidence="8" id="KW-0150">Chloroplast</keyword>